<evidence type="ECO:0000256" key="2">
    <source>
        <dbReference type="SAM" id="MobiDB-lite"/>
    </source>
</evidence>
<comment type="caution">
    <text evidence="3">The sequence shown here is derived from an EMBL/GenBank/DDBJ whole genome shotgun (WGS) entry which is preliminary data.</text>
</comment>
<feature type="compositionally biased region" description="Low complexity" evidence="2">
    <location>
        <begin position="373"/>
        <end position="390"/>
    </location>
</feature>
<keyword evidence="1" id="KW-0175">Coiled coil</keyword>
<dbReference type="Proteomes" id="UP000494165">
    <property type="component" value="Unassembled WGS sequence"/>
</dbReference>
<protein>
    <submittedName>
        <fullName evidence="3">Uncharacterized protein</fullName>
    </submittedName>
</protein>
<gene>
    <name evidence="3" type="ORF">CLODIP_2_CD09968</name>
</gene>
<evidence type="ECO:0000313" key="3">
    <source>
        <dbReference type="EMBL" id="CAB3363738.1"/>
    </source>
</evidence>
<keyword evidence="4" id="KW-1185">Reference proteome</keyword>
<dbReference type="OrthoDB" id="6066489at2759"/>
<dbReference type="EMBL" id="CADEPI010000013">
    <property type="protein sequence ID" value="CAB3363738.1"/>
    <property type="molecule type" value="Genomic_DNA"/>
</dbReference>
<accession>A0A8S1BYP6</accession>
<evidence type="ECO:0000313" key="4">
    <source>
        <dbReference type="Proteomes" id="UP000494165"/>
    </source>
</evidence>
<feature type="region of interest" description="Disordered" evidence="2">
    <location>
        <begin position="365"/>
        <end position="390"/>
    </location>
</feature>
<dbReference type="AlphaFoldDB" id="A0A8S1BYP6"/>
<name>A0A8S1BYP6_9INSE</name>
<evidence type="ECO:0000256" key="1">
    <source>
        <dbReference type="SAM" id="Coils"/>
    </source>
</evidence>
<reference evidence="3 4" key="1">
    <citation type="submission" date="2020-04" db="EMBL/GenBank/DDBJ databases">
        <authorList>
            <person name="Alioto T."/>
            <person name="Alioto T."/>
            <person name="Gomez Garrido J."/>
        </authorList>
    </citation>
    <scope>NUCLEOTIDE SEQUENCE [LARGE SCALE GENOMIC DNA]</scope>
</reference>
<proteinExistence type="predicted"/>
<feature type="coiled-coil region" evidence="1">
    <location>
        <begin position="225"/>
        <end position="305"/>
    </location>
</feature>
<organism evidence="3 4">
    <name type="scientific">Cloeon dipterum</name>
    <dbReference type="NCBI Taxonomy" id="197152"/>
    <lineage>
        <taxon>Eukaryota</taxon>
        <taxon>Metazoa</taxon>
        <taxon>Ecdysozoa</taxon>
        <taxon>Arthropoda</taxon>
        <taxon>Hexapoda</taxon>
        <taxon>Insecta</taxon>
        <taxon>Pterygota</taxon>
        <taxon>Palaeoptera</taxon>
        <taxon>Ephemeroptera</taxon>
        <taxon>Pisciforma</taxon>
        <taxon>Baetidae</taxon>
        <taxon>Cloeon</taxon>
    </lineage>
</organism>
<sequence length="491" mass="55041">MASAWLHDLENEVRALRGVSRRRVQVARDDFALFSSEHRSAASSTVAQLDTWLENQMTCRSSSYFKKSWVGSRCHRQDAFESLRMRVSAAASTNCIDAGGAAERVERHLVHSCGCNRAWRSGGSQCVFSDDDEDDDNNKATISSKKLDETTSVRQLRERNQKLETIINDVMEVNKRWQKHHSEREVYLQKLQNTISELQQREIQSAVKENAAASKQGLTVTPERLAQIEAENAQLSLELESAHRKAQAMEKEHKEHVQLLNIQVRSYRDDWEAERREKEQALIDKATLEERCRNLEEKLLCEKQKTAPVEKSVMNIAPCGCPQEAVPACRRGPNCPHASKNQGSSSGSTFRSSVHLPCLPANRASRRRATLESSQSIGSSRTSSPSASVSTESGIVTIGFDDGLASVTSFTYPPDTPFSVSSKSLEIPLHSSDVESEDWSGNAAEEGVLTQTSEQVICPRCQRVFPPDQHLDFLDHFDHCPDQPHYNSIFK</sequence>
<dbReference type="Gene3D" id="1.20.5.990">
    <property type="entry name" value="Nemo cc2-lz domain - 1d5 darpin complex"/>
    <property type="match status" value="1"/>
</dbReference>